<sequence length="159" mass="18087">MTISRGSLRKYVIDPALHFMKLAKERSSPYKSIQELFYEIDSSNLNKANLSRIKAFAAAYSKACYGGDYHTKKWTITTGIILLGKEGELKLLKNHGLLQKLIDLRISSFELKLGPFYNDRMGRLKTQEEIENIIVAIIKEDRQSLQALLRRQGLLGATP</sequence>
<proteinExistence type="predicted"/>
<name>A0A1F4S8Q5_UNCSA</name>
<comment type="caution">
    <text evidence="1">The sequence shown here is derived from an EMBL/GenBank/DDBJ whole genome shotgun (WGS) entry which is preliminary data.</text>
</comment>
<evidence type="ECO:0000313" key="2">
    <source>
        <dbReference type="Proteomes" id="UP000177905"/>
    </source>
</evidence>
<reference evidence="1 2" key="1">
    <citation type="journal article" date="2016" name="Nat. Commun.">
        <title>Thousands of microbial genomes shed light on interconnected biogeochemical processes in an aquifer system.</title>
        <authorList>
            <person name="Anantharaman K."/>
            <person name="Brown C.T."/>
            <person name="Hug L.A."/>
            <person name="Sharon I."/>
            <person name="Castelle C.J."/>
            <person name="Probst A.J."/>
            <person name="Thomas B.C."/>
            <person name="Singh A."/>
            <person name="Wilkins M.J."/>
            <person name="Karaoz U."/>
            <person name="Brodie E.L."/>
            <person name="Williams K.H."/>
            <person name="Hubbard S.S."/>
            <person name="Banfield J.F."/>
        </authorList>
    </citation>
    <scope>NUCLEOTIDE SEQUENCE [LARGE SCALE GENOMIC DNA]</scope>
</reference>
<organism evidence="1 2">
    <name type="scientific">candidate division WOR-1 bacterium RIFOXYB2_FULL_36_35</name>
    <dbReference type="NCBI Taxonomy" id="1802578"/>
    <lineage>
        <taxon>Bacteria</taxon>
        <taxon>Bacillati</taxon>
        <taxon>Saganbacteria</taxon>
    </lineage>
</organism>
<protein>
    <submittedName>
        <fullName evidence="1">Uncharacterized protein</fullName>
    </submittedName>
</protein>
<gene>
    <name evidence="1" type="ORF">A2290_07890</name>
</gene>
<evidence type="ECO:0000313" key="1">
    <source>
        <dbReference type="EMBL" id="OGC16789.1"/>
    </source>
</evidence>
<dbReference type="EMBL" id="MEUA01000002">
    <property type="protein sequence ID" value="OGC16789.1"/>
    <property type="molecule type" value="Genomic_DNA"/>
</dbReference>
<accession>A0A1F4S8Q5</accession>
<dbReference type="Proteomes" id="UP000177905">
    <property type="component" value="Unassembled WGS sequence"/>
</dbReference>
<dbReference type="AlphaFoldDB" id="A0A1F4S8Q5"/>